<dbReference type="KEGG" id="kdj:28968590"/>
<name>A0A1A6A681_9TREE</name>
<dbReference type="Gene3D" id="2.60.220.20">
    <property type="entry name" value="putative beta-Galactosidase from caulobacter crescentus"/>
    <property type="match status" value="1"/>
</dbReference>
<evidence type="ECO:0000256" key="2">
    <source>
        <dbReference type="ARBA" id="ARBA00023295"/>
    </source>
</evidence>
<dbReference type="SUPFAM" id="SSF51445">
    <property type="entry name" value="(Trans)glycosidases"/>
    <property type="match status" value="1"/>
</dbReference>
<dbReference type="EMBL" id="CP144534">
    <property type="protein sequence ID" value="WWC61546.1"/>
    <property type="molecule type" value="Genomic_DNA"/>
</dbReference>
<protein>
    <recommendedName>
        <fullName evidence="8">Beta-galactosidase</fullName>
    </recommendedName>
</protein>
<feature type="domain" description="DUF5597" evidence="4">
    <location>
        <begin position="397"/>
        <end position="528"/>
    </location>
</feature>
<dbReference type="Pfam" id="PF02449">
    <property type="entry name" value="Glyco_hydro_42"/>
    <property type="match status" value="1"/>
</dbReference>
<evidence type="ECO:0000256" key="1">
    <source>
        <dbReference type="ARBA" id="ARBA00022801"/>
    </source>
</evidence>
<dbReference type="GO" id="GO:0005975">
    <property type="term" value="P:carbohydrate metabolic process"/>
    <property type="evidence" value="ECO:0007669"/>
    <property type="project" value="InterPro"/>
</dbReference>
<dbReference type="InterPro" id="IPR017853">
    <property type="entry name" value="GH"/>
</dbReference>
<dbReference type="Gene3D" id="3.20.20.80">
    <property type="entry name" value="Glycosidases"/>
    <property type="match status" value="1"/>
</dbReference>
<evidence type="ECO:0000313" key="5">
    <source>
        <dbReference type="EMBL" id="OBR85555.1"/>
    </source>
</evidence>
<evidence type="ECO:0000259" key="4">
    <source>
        <dbReference type="Pfam" id="PF18120"/>
    </source>
</evidence>
<evidence type="ECO:0008006" key="8">
    <source>
        <dbReference type="Google" id="ProtNLM"/>
    </source>
</evidence>
<keyword evidence="7" id="KW-1185">Reference proteome</keyword>
<dbReference type="RefSeq" id="XP_018263397.1">
    <property type="nucleotide sequence ID" value="XM_018408186.1"/>
</dbReference>
<evidence type="ECO:0000313" key="6">
    <source>
        <dbReference type="EMBL" id="WWC61546.1"/>
    </source>
</evidence>
<dbReference type="VEuPathDB" id="FungiDB:I303_04891"/>
<dbReference type="GO" id="GO:0009341">
    <property type="term" value="C:beta-galactosidase complex"/>
    <property type="evidence" value="ECO:0007669"/>
    <property type="project" value="InterPro"/>
</dbReference>
<dbReference type="InterPro" id="IPR040719">
    <property type="entry name" value="DUF5597"/>
</dbReference>
<dbReference type="OrthoDB" id="1657402at2759"/>
<reference evidence="6" key="2">
    <citation type="submission" date="2013-07" db="EMBL/GenBank/DDBJ databases">
        <authorList>
            <consortium name="The Broad Institute Genome Sequencing Platform"/>
            <person name="Cuomo C."/>
            <person name="Litvintseva A."/>
            <person name="Chen Y."/>
            <person name="Heitman J."/>
            <person name="Sun S."/>
            <person name="Springer D."/>
            <person name="Dromer F."/>
            <person name="Young S.K."/>
            <person name="Zeng Q."/>
            <person name="Gargeya S."/>
            <person name="Fitzgerald M."/>
            <person name="Abouelleil A."/>
            <person name="Alvarado L."/>
            <person name="Berlin A.M."/>
            <person name="Chapman S.B."/>
            <person name="Dewar J."/>
            <person name="Goldberg J."/>
            <person name="Griggs A."/>
            <person name="Gujja S."/>
            <person name="Hansen M."/>
            <person name="Howarth C."/>
            <person name="Imamovic A."/>
            <person name="Larimer J."/>
            <person name="McCowan C."/>
            <person name="Murphy C."/>
            <person name="Pearson M."/>
            <person name="Priest M."/>
            <person name="Roberts A."/>
            <person name="Saif S."/>
            <person name="Shea T."/>
            <person name="Sykes S."/>
            <person name="Wortman J."/>
            <person name="Nusbaum C."/>
            <person name="Birren B."/>
        </authorList>
    </citation>
    <scope>NUCLEOTIDE SEQUENCE</scope>
    <source>
        <strain evidence="6">CBS 10117</strain>
    </source>
</reference>
<dbReference type="FunFam" id="3.20.20.80:FF:000135">
    <property type="entry name" value="Beta-galactosidase, putative, bgl35A"/>
    <property type="match status" value="1"/>
</dbReference>
<keyword evidence="1" id="KW-0378">Hydrolase</keyword>
<sequence>MRVTRPPAVERLPKDRYQVTLADGSPFFIRGAEFQNSSCSSAQYMEKIWPKVIAQNVNTVLGPIAWEDIEPAEGEFQWDLLDALIVGARSHGLRLILLWFGAWKNGKSTYVPGWVKTNPTRFPRARIQTSPGSPAVIADVLSPLSPSVLAADQKAFVALMEHLRETDQDDGTVIMMQVENEVGLLGDSRDRSNLANQAFSAPVPDEVVERLKDAAKSGHLNSLITANLPMLSDNDFLSHKGFSWQETFGVSLHTDELFMAYHYAKYIDSLASAGRQIYDIPFYTNGWLRTVNAVPSSTAGGGALPGEYPSGGPADSVIDVYHLFAPNLLFVSPDIYLVDYEEIFKAYTHRGQPLFIPEHRRDEYGAIRIWQAIGDYNAICVSPFGVDTLDPHDSPWTKHYGLLKKVEPLILDAWRKGSNVSGFYFDAFLPGQSDPSIAKEVVMGEWHLRFERAKIFGHPAAGYGLVIQESKNVFLLIGEGYMVTFASTSSQSSFSGILAFNEMEMVEIGSNKMRKIRTLNGDETKSGAAAVMPTCGSGPDYGDFPIAITIPGETSIATCEVYSLSDDSAL</sequence>
<reference evidence="6" key="3">
    <citation type="submission" date="2024-02" db="EMBL/GenBank/DDBJ databases">
        <title>Comparative genomics of Cryptococcus and Kwoniella reveals pathogenesis evolution and contrasting modes of karyotype evolution via chromosome fusion or intercentromeric recombination.</title>
        <authorList>
            <person name="Coelho M.A."/>
            <person name="David-Palma M."/>
            <person name="Shea T."/>
            <person name="Bowers K."/>
            <person name="McGinley-Smith S."/>
            <person name="Mohammad A.W."/>
            <person name="Gnirke A."/>
            <person name="Yurkov A.M."/>
            <person name="Nowrousian M."/>
            <person name="Sun S."/>
            <person name="Cuomo C.A."/>
            <person name="Heitman J."/>
        </authorList>
    </citation>
    <scope>NUCLEOTIDE SEQUENCE</scope>
    <source>
        <strain evidence="6">CBS 10117</strain>
    </source>
</reference>
<dbReference type="GeneID" id="28968590"/>
<dbReference type="InterPro" id="IPR013529">
    <property type="entry name" value="Glyco_hydro_42_N"/>
</dbReference>
<dbReference type="STRING" id="1296121.A0A1A6A681"/>
<keyword evidence="2" id="KW-0326">Glycosidase</keyword>
<evidence type="ECO:0000313" key="7">
    <source>
        <dbReference type="Proteomes" id="UP000078595"/>
    </source>
</evidence>
<dbReference type="Proteomes" id="UP000078595">
    <property type="component" value="Chromosome 5"/>
</dbReference>
<dbReference type="Pfam" id="PF18120">
    <property type="entry name" value="DUF5597"/>
    <property type="match status" value="1"/>
</dbReference>
<gene>
    <name evidence="5" type="ORF">I303_04891</name>
    <name evidence="6" type="ORF">I303_104130</name>
</gene>
<proteinExistence type="predicted"/>
<accession>A0A1A6A681</accession>
<dbReference type="AlphaFoldDB" id="A0A1A6A681"/>
<dbReference type="EMBL" id="KI894031">
    <property type="protein sequence ID" value="OBR85555.1"/>
    <property type="molecule type" value="Genomic_DNA"/>
</dbReference>
<reference evidence="5" key="1">
    <citation type="submission" date="2013-07" db="EMBL/GenBank/DDBJ databases">
        <title>The Genome Sequence of Cryptococcus dejecticola CBS10117.</title>
        <authorList>
            <consortium name="The Broad Institute Genome Sequencing Platform"/>
            <person name="Cuomo C."/>
            <person name="Litvintseva A."/>
            <person name="Chen Y."/>
            <person name="Heitman J."/>
            <person name="Sun S."/>
            <person name="Springer D."/>
            <person name="Dromer F."/>
            <person name="Young S.K."/>
            <person name="Zeng Q."/>
            <person name="Gargeya S."/>
            <person name="Fitzgerald M."/>
            <person name="Abouelleil A."/>
            <person name="Alvarado L."/>
            <person name="Berlin A.M."/>
            <person name="Chapman S.B."/>
            <person name="Dewar J."/>
            <person name="Goldberg J."/>
            <person name="Griggs A."/>
            <person name="Gujja S."/>
            <person name="Hansen M."/>
            <person name="Howarth C."/>
            <person name="Imamovic A."/>
            <person name="Larimer J."/>
            <person name="McCowan C."/>
            <person name="Murphy C."/>
            <person name="Pearson M."/>
            <person name="Priest M."/>
            <person name="Roberts A."/>
            <person name="Saif S."/>
            <person name="Shea T."/>
            <person name="Sykes S."/>
            <person name="Wortman J."/>
            <person name="Nusbaum C."/>
            <person name="Birren B."/>
        </authorList>
    </citation>
    <scope>NUCLEOTIDE SEQUENCE [LARGE SCALE GENOMIC DNA]</scope>
    <source>
        <strain evidence="5">CBS 10117</strain>
    </source>
</reference>
<evidence type="ECO:0000259" key="3">
    <source>
        <dbReference type="Pfam" id="PF02449"/>
    </source>
</evidence>
<feature type="domain" description="Glycoside hydrolase family 42 N-terminal" evidence="3">
    <location>
        <begin position="52"/>
        <end position="200"/>
    </location>
</feature>
<organism evidence="5">
    <name type="scientific">Kwoniella dejecticola CBS 10117</name>
    <dbReference type="NCBI Taxonomy" id="1296121"/>
    <lineage>
        <taxon>Eukaryota</taxon>
        <taxon>Fungi</taxon>
        <taxon>Dikarya</taxon>
        <taxon>Basidiomycota</taxon>
        <taxon>Agaricomycotina</taxon>
        <taxon>Tremellomycetes</taxon>
        <taxon>Tremellales</taxon>
        <taxon>Cryptococcaceae</taxon>
        <taxon>Kwoniella</taxon>
    </lineage>
</organism>
<dbReference type="GO" id="GO:0004565">
    <property type="term" value="F:beta-galactosidase activity"/>
    <property type="evidence" value="ECO:0007669"/>
    <property type="project" value="InterPro"/>
</dbReference>